<name>A0A8K0HNL2_9ROSA</name>
<reference evidence="1" key="1">
    <citation type="submission" date="2020-03" db="EMBL/GenBank/DDBJ databases">
        <title>A high-quality chromosome-level genome assembly of a woody plant with both climbing and erect habits, Rhamnella rubrinervis.</title>
        <authorList>
            <person name="Lu Z."/>
            <person name="Yang Y."/>
            <person name="Zhu X."/>
            <person name="Sun Y."/>
        </authorList>
    </citation>
    <scope>NUCLEOTIDE SEQUENCE</scope>
    <source>
        <strain evidence="1">BYM</strain>
        <tissue evidence="1">Leaf</tissue>
    </source>
</reference>
<dbReference type="AlphaFoldDB" id="A0A8K0HNL2"/>
<evidence type="ECO:0000313" key="1">
    <source>
        <dbReference type="EMBL" id="KAF3456226.1"/>
    </source>
</evidence>
<organism evidence="1 2">
    <name type="scientific">Rhamnella rubrinervis</name>
    <dbReference type="NCBI Taxonomy" id="2594499"/>
    <lineage>
        <taxon>Eukaryota</taxon>
        <taxon>Viridiplantae</taxon>
        <taxon>Streptophyta</taxon>
        <taxon>Embryophyta</taxon>
        <taxon>Tracheophyta</taxon>
        <taxon>Spermatophyta</taxon>
        <taxon>Magnoliopsida</taxon>
        <taxon>eudicotyledons</taxon>
        <taxon>Gunneridae</taxon>
        <taxon>Pentapetalae</taxon>
        <taxon>rosids</taxon>
        <taxon>fabids</taxon>
        <taxon>Rosales</taxon>
        <taxon>Rhamnaceae</taxon>
        <taxon>rhamnoid group</taxon>
        <taxon>Rhamneae</taxon>
        <taxon>Rhamnella</taxon>
    </lineage>
</organism>
<keyword evidence="2" id="KW-1185">Reference proteome</keyword>
<proteinExistence type="predicted"/>
<protein>
    <submittedName>
        <fullName evidence="1">Uncharacterized protein</fullName>
    </submittedName>
</protein>
<evidence type="ECO:0000313" key="2">
    <source>
        <dbReference type="Proteomes" id="UP000796880"/>
    </source>
</evidence>
<sequence>MGWRTALLFDELGDLLQNGALRVAALVQLVTLEQTSAGETSSLPGVEPGVQCLDLNLFHLQLPLNAPGKSSVSPGIVGCELLLILIGKPNLRLMAFEGNKLCAYRNECGLAIRMWVLEEDEEIEGEEEIEGDEENEEDEEWTKLMSIPINQSRLLPQRNFAPLAFMRDGRVLLCKNDNSRIEDCLLYNPKNDPNDCRLYNDVDTEKLKQDLGFEGWHYKQVTYEESIESLDRYKEIQRGERENMLSIETRIGEENGPCRQSISEPYIQATNFNSNV</sequence>
<comment type="caution">
    <text evidence="1">The sequence shown here is derived from an EMBL/GenBank/DDBJ whole genome shotgun (WGS) entry which is preliminary data.</text>
</comment>
<accession>A0A8K0HNL2</accession>
<gene>
    <name evidence="1" type="ORF">FNV43_RR00876</name>
</gene>
<dbReference type="Proteomes" id="UP000796880">
    <property type="component" value="Unassembled WGS sequence"/>
</dbReference>
<dbReference type="EMBL" id="VOIH02000001">
    <property type="protein sequence ID" value="KAF3456226.1"/>
    <property type="molecule type" value="Genomic_DNA"/>
</dbReference>